<dbReference type="Proteomes" id="UP000299102">
    <property type="component" value="Unassembled WGS sequence"/>
</dbReference>
<organism evidence="1 2">
    <name type="scientific">Eumeta variegata</name>
    <name type="common">Bagworm moth</name>
    <name type="synonym">Eumeta japonica</name>
    <dbReference type="NCBI Taxonomy" id="151549"/>
    <lineage>
        <taxon>Eukaryota</taxon>
        <taxon>Metazoa</taxon>
        <taxon>Ecdysozoa</taxon>
        <taxon>Arthropoda</taxon>
        <taxon>Hexapoda</taxon>
        <taxon>Insecta</taxon>
        <taxon>Pterygota</taxon>
        <taxon>Neoptera</taxon>
        <taxon>Endopterygota</taxon>
        <taxon>Lepidoptera</taxon>
        <taxon>Glossata</taxon>
        <taxon>Ditrysia</taxon>
        <taxon>Tineoidea</taxon>
        <taxon>Psychidae</taxon>
        <taxon>Oiketicinae</taxon>
        <taxon>Eumeta</taxon>
    </lineage>
</organism>
<proteinExistence type="predicted"/>
<evidence type="ECO:0000313" key="1">
    <source>
        <dbReference type="EMBL" id="GBP26791.1"/>
    </source>
</evidence>
<name>A0A4C1UK23_EUMVA</name>
<evidence type="ECO:0000313" key="2">
    <source>
        <dbReference type="Proteomes" id="UP000299102"/>
    </source>
</evidence>
<accession>A0A4C1UK23</accession>
<comment type="caution">
    <text evidence="1">The sequence shown here is derived from an EMBL/GenBank/DDBJ whole genome shotgun (WGS) entry which is preliminary data.</text>
</comment>
<sequence>MGFESRAGLSSIRIKRGLKICPGSRIESRIQIRMRFGLPNLILSLESVTGIRIETRNKIRNERAIGTRRQLHQKRTREQDSIGTKTFAEII</sequence>
<protein>
    <submittedName>
        <fullName evidence="1">Uncharacterized protein</fullName>
    </submittedName>
</protein>
<dbReference type="EMBL" id="BGZK01000185">
    <property type="protein sequence ID" value="GBP26791.1"/>
    <property type="molecule type" value="Genomic_DNA"/>
</dbReference>
<dbReference type="AlphaFoldDB" id="A0A4C1UK23"/>
<gene>
    <name evidence="1" type="ORF">EVAR_81156_1</name>
</gene>
<keyword evidence="2" id="KW-1185">Reference proteome</keyword>
<reference evidence="1 2" key="1">
    <citation type="journal article" date="2019" name="Commun. Biol.">
        <title>The bagworm genome reveals a unique fibroin gene that provides high tensile strength.</title>
        <authorList>
            <person name="Kono N."/>
            <person name="Nakamura H."/>
            <person name="Ohtoshi R."/>
            <person name="Tomita M."/>
            <person name="Numata K."/>
            <person name="Arakawa K."/>
        </authorList>
    </citation>
    <scope>NUCLEOTIDE SEQUENCE [LARGE SCALE GENOMIC DNA]</scope>
</reference>